<evidence type="ECO:0000259" key="2">
    <source>
        <dbReference type="Pfam" id="PF12706"/>
    </source>
</evidence>
<name>A0A0G2G0X8_9PEZI</name>
<dbReference type="Gene3D" id="3.60.15.10">
    <property type="entry name" value="Ribonuclease Z/Hydroxyacylglutathione hydrolase-like"/>
    <property type="match status" value="1"/>
</dbReference>
<dbReference type="OrthoDB" id="332863at2759"/>
<dbReference type="InterPro" id="IPR036866">
    <property type="entry name" value="RibonucZ/Hydroxyglut_hydro"/>
</dbReference>
<reference evidence="3 4" key="1">
    <citation type="submission" date="2015-05" db="EMBL/GenBank/DDBJ databases">
        <title>Distinctive expansion of gene families associated with plant cell wall degradation and secondary metabolism in the genomes of grapevine trunk pathogens.</title>
        <authorList>
            <person name="Lawrence D.P."/>
            <person name="Travadon R."/>
            <person name="Rolshausen P.E."/>
            <person name="Baumgartner K."/>
        </authorList>
    </citation>
    <scope>NUCLEOTIDE SEQUENCE [LARGE SCALE GENOMIC DNA]</scope>
    <source>
        <strain evidence="3">DA912</strain>
    </source>
</reference>
<evidence type="ECO:0000313" key="4">
    <source>
        <dbReference type="Proteomes" id="UP000034680"/>
    </source>
</evidence>
<evidence type="ECO:0000313" key="3">
    <source>
        <dbReference type="EMBL" id="KKY39749.1"/>
    </source>
</evidence>
<dbReference type="Proteomes" id="UP000034680">
    <property type="component" value="Unassembled WGS sequence"/>
</dbReference>
<sequence>MDSKPLQHIPIDPSNRRTLLRHAPTPAETEQPPRLPVKETRGHPSGPTGNEDGSIYFIGTATTVIEWAGVRILTDPNFLHAGDHVRLGPGVTAQRRTNPAVDLEQLPGLDCILLSHFHEDHFDKKVEKVLGRDVPIITTPHAEKCLTDAGIEGGPFQAVTALDHFESAMLEVTGSDAQRRPVFKVTGMPGKHVPPGPLALANGILGAVPPTNGWLLELGHSKDGEPQPRDVSTGFRIYISGDTLYIDDIFKDVAKWLEGQQIDLMLVHLGGTTIPGPKAPLVMVTMDAKQGVKMMKLMDPEVTIPIHYDDYDVFLSPLEDFQKEVQQAGLQDKVVYLDRGDQYRFSVRNDSHSG</sequence>
<dbReference type="Pfam" id="PF12706">
    <property type="entry name" value="Lactamase_B_2"/>
    <property type="match status" value="1"/>
</dbReference>
<dbReference type="STRING" id="1214573.A0A0G2G0X8"/>
<keyword evidence="4" id="KW-1185">Reference proteome</keyword>
<evidence type="ECO:0000256" key="1">
    <source>
        <dbReference type="SAM" id="MobiDB-lite"/>
    </source>
</evidence>
<dbReference type="InterPro" id="IPR050114">
    <property type="entry name" value="UPF0173_UPF0282_UlaG_hydrolase"/>
</dbReference>
<dbReference type="PANTHER" id="PTHR43546">
    <property type="entry name" value="UPF0173 METAL-DEPENDENT HYDROLASE MJ1163-RELATED"/>
    <property type="match status" value="1"/>
</dbReference>
<protein>
    <recommendedName>
        <fullName evidence="2">Metallo-beta-lactamase domain-containing protein</fullName>
    </recommendedName>
</protein>
<proteinExistence type="predicted"/>
<feature type="region of interest" description="Disordered" evidence="1">
    <location>
        <begin position="1"/>
        <end position="54"/>
    </location>
</feature>
<feature type="domain" description="Metallo-beta-lactamase" evidence="2">
    <location>
        <begin position="71"/>
        <end position="308"/>
    </location>
</feature>
<reference evidence="3 4" key="2">
    <citation type="submission" date="2015-05" db="EMBL/GenBank/DDBJ databases">
        <authorList>
            <person name="Morales-Cruz A."/>
            <person name="Amrine K.C."/>
            <person name="Cantu D."/>
        </authorList>
    </citation>
    <scope>NUCLEOTIDE SEQUENCE [LARGE SCALE GENOMIC DNA]</scope>
    <source>
        <strain evidence="3">DA912</strain>
    </source>
</reference>
<dbReference type="InterPro" id="IPR001279">
    <property type="entry name" value="Metallo-B-lactamas"/>
</dbReference>
<dbReference type="EMBL" id="LCUC01000011">
    <property type="protein sequence ID" value="KKY39749.1"/>
    <property type="molecule type" value="Genomic_DNA"/>
</dbReference>
<dbReference type="SUPFAM" id="SSF56281">
    <property type="entry name" value="Metallo-hydrolase/oxidoreductase"/>
    <property type="match status" value="1"/>
</dbReference>
<accession>A0A0G2G0X8</accession>
<comment type="caution">
    <text evidence="3">The sequence shown here is derived from an EMBL/GenBank/DDBJ whole genome shotgun (WGS) entry which is preliminary data.</text>
</comment>
<dbReference type="PANTHER" id="PTHR43546:SF7">
    <property type="entry name" value="METALLO-BETA-LACTAMASE DOMAIN-CONTAINING PROTEIN"/>
    <property type="match status" value="1"/>
</dbReference>
<dbReference type="AlphaFoldDB" id="A0A0G2G0X8"/>
<gene>
    <name evidence="3" type="ORF">UCDDA912_g00235</name>
</gene>
<organism evidence="3 4">
    <name type="scientific">Diaporthe ampelina</name>
    <dbReference type="NCBI Taxonomy" id="1214573"/>
    <lineage>
        <taxon>Eukaryota</taxon>
        <taxon>Fungi</taxon>
        <taxon>Dikarya</taxon>
        <taxon>Ascomycota</taxon>
        <taxon>Pezizomycotina</taxon>
        <taxon>Sordariomycetes</taxon>
        <taxon>Sordariomycetidae</taxon>
        <taxon>Diaporthales</taxon>
        <taxon>Diaporthaceae</taxon>
        <taxon>Diaporthe</taxon>
    </lineage>
</organism>